<name>A0ABQ9IGD1_9NEOP</name>
<reference evidence="1 2" key="1">
    <citation type="submission" date="2023-02" db="EMBL/GenBank/DDBJ databases">
        <title>LHISI_Scaffold_Assembly.</title>
        <authorList>
            <person name="Stuart O.P."/>
            <person name="Cleave R."/>
            <person name="Magrath M.J.L."/>
            <person name="Mikheyev A.S."/>
        </authorList>
    </citation>
    <scope>NUCLEOTIDE SEQUENCE [LARGE SCALE GENOMIC DNA]</scope>
    <source>
        <strain evidence="1">Daus_M_001</strain>
        <tissue evidence="1">Leg muscle</tissue>
    </source>
</reference>
<dbReference type="Proteomes" id="UP001159363">
    <property type="component" value="Chromosome 1"/>
</dbReference>
<organism evidence="1 2">
    <name type="scientific">Dryococelus australis</name>
    <dbReference type="NCBI Taxonomy" id="614101"/>
    <lineage>
        <taxon>Eukaryota</taxon>
        <taxon>Metazoa</taxon>
        <taxon>Ecdysozoa</taxon>
        <taxon>Arthropoda</taxon>
        <taxon>Hexapoda</taxon>
        <taxon>Insecta</taxon>
        <taxon>Pterygota</taxon>
        <taxon>Neoptera</taxon>
        <taxon>Polyneoptera</taxon>
        <taxon>Phasmatodea</taxon>
        <taxon>Verophasmatodea</taxon>
        <taxon>Anareolatae</taxon>
        <taxon>Phasmatidae</taxon>
        <taxon>Eurycanthinae</taxon>
        <taxon>Dryococelus</taxon>
    </lineage>
</organism>
<dbReference type="EMBL" id="JARBHB010000001">
    <property type="protein sequence ID" value="KAJ8895730.1"/>
    <property type="molecule type" value="Genomic_DNA"/>
</dbReference>
<gene>
    <name evidence="1" type="ORF">PR048_001068</name>
</gene>
<sequence length="203" mass="24204">MSFPLKYYFQSRKKCPNVIKKFSENPLSETLSTIRLLIFHDDLKGTECQKVTLFEVRDIIINRKPIKEGIVLDIITFRQDTAVQYLTKWNTYFEDIHIEDLYRVTLQGMPVWEKVDKTLDFVKNTVPSFQIDKNCLYNEFLYLKQYNTEISLLERRRIKFVLCQPGTNAATERVFSPMLVTKVNFRCSCVELFKMLRENRNFL</sequence>
<evidence type="ECO:0000313" key="2">
    <source>
        <dbReference type="Proteomes" id="UP001159363"/>
    </source>
</evidence>
<proteinExistence type="predicted"/>
<evidence type="ECO:0008006" key="3">
    <source>
        <dbReference type="Google" id="ProtNLM"/>
    </source>
</evidence>
<evidence type="ECO:0000313" key="1">
    <source>
        <dbReference type="EMBL" id="KAJ8895730.1"/>
    </source>
</evidence>
<comment type="caution">
    <text evidence="1">The sequence shown here is derived from an EMBL/GenBank/DDBJ whole genome shotgun (WGS) entry which is preliminary data.</text>
</comment>
<keyword evidence="2" id="KW-1185">Reference proteome</keyword>
<accession>A0ABQ9IGD1</accession>
<protein>
    <recommendedName>
        <fullName evidence="3">HAT C-terminal dimerisation domain-containing protein</fullName>
    </recommendedName>
</protein>